<keyword evidence="3" id="KW-1185">Reference proteome</keyword>
<sequence length="76" mass="8430">MAIAIANFSPPGAAWKNGYFKLNKAKSFLLLSLNLPISCFFSFSLASAFEEMNAVDNPIPAKELFLRKFLLDDLLS</sequence>
<reference evidence="2 3" key="1">
    <citation type="submission" date="2023-09" db="EMBL/GenBank/DDBJ databases">
        <title>Thalassobella suaedae gen. nov., sp. nov., a marine bacterium of the family Flavobacteriaceae isolated from a halophyte Suaeda japonica.</title>
        <authorList>
            <person name="Lee S.Y."/>
            <person name="Hwang C.Y."/>
        </authorList>
    </citation>
    <scope>NUCLEOTIDE SEQUENCE [LARGE SCALE GENOMIC DNA]</scope>
    <source>
        <strain evidence="2 3">HL-DH10</strain>
    </source>
</reference>
<keyword evidence="1" id="KW-1133">Transmembrane helix</keyword>
<evidence type="ECO:0000313" key="3">
    <source>
        <dbReference type="Proteomes" id="UP001303407"/>
    </source>
</evidence>
<keyword evidence="1" id="KW-0812">Transmembrane</keyword>
<proteinExistence type="predicted"/>
<name>A0ABY9Y097_9FLAO</name>
<organism evidence="2 3">
    <name type="scientific">Thalassobellus suaedae</name>
    <dbReference type="NCBI Taxonomy" id="3074124"/>
    <lineage>
        <taxon>Bacteria</taxon>
        <taxon>Pseudomonadati</taxon>
        <taxon>Bacteroidota</taxon>
        <taxon>Flavobacteriia</taxon>
        <taxon>Flavobacteriales</taxon>
        <taxon>Flavobacteriaceae</taxon>
        <taxon>Thalassobellus</taxon>
    </lineage>
</organism>
<dbReference type="Proteomes" id="UP001303407">
    <property type="component" value="Chromosome"/>
</dbReference>
<protein>
    <submittedName>
        <fullName evidence="2">Uncharacterized protein</fullName>
    </submittedName>
</protein>
<gene>
    <name evidence="2" type="ORF">RHP49_10700</name>
</gene>
<feature type="transmembrane region" description="Helical" evidence="1">
    <location>
        <begin position="28"/>
        <end position="49"/>
    </location>
</feature>
<keyword evidence="1" id="KW-0472">Membrane</keyword>
<evidence type="ECO:0000256" key="1">
    <source>
        <dbReference type="SAM" id="Phobius"/>
    </source>
</evidence>
<evidence type="ECO:0000313" key="2">
    <source>
        <dbReference type="EMBL" id="WNH11375.1"/>
    </source>
</evidence>
<dbReference type="EMBL" id="CP134536">
    <property type="protein sequence ID" value="WNH11375.1"/>
    <property type="molecule type" value="Genomic_DNA"/>
</dbReference>
<accession>A0ABY9Y097</accession>